<name>A0ABS7J5Z3_9SPHN</name>
<evidence type="ECO:0000313" key="3">
    <source>
        <dbReference type="EMBL" id="MBX7482755.1"/>
    </source>
</evidence>
<evidence type="ECO:0000256" key="1">
    <source>
        <dbReference type="SAM" id="MobiDB-lite"/>
    </source>
</evidence>
<dbReference type="EMBL" id="JAIGNO010000005">
    <property type="protein sequence ID" value="MBX7482755.1"/>
    <property type="molecule type" value="Genomic_DNA"/>
</dbReference>
<keyword evidence="4" id="KW-1185">Reference proteome</keyword>
<sequence>MNNPVPILDRTNDFVLRVFGGRLNGAQFTLPPGRLLTLGHGLDNDIVLRGTNTRGCRIELQTEDGRLRISLKAGEAHLLGQALQPDQPLLLPAFVPLALGEYRFAVGEDGHARWDEAEELAGQLVPFHASPPPVQSERMAPVEQARSRAYSLSRYIPGWAKHPAAMLLPALLLAFFLALGPIRDYTTRGLQGPESAKASLAAAGFIGVTVAPDPTGEFLVFSGAVADDIRLAELRKLVADKFPQARLDVDTNEALARAVTDILAAEGIDAEARAKGLGAVAIESEYLPVDRQVELEDRLKSDLPALRRVRFELTHTRGPNDLAYFFNSERYGLATYVNGNPGYLVTADGSHWFEGAVLPTGHEILSIRNGNISLRRNNQIERLLVDPGAASQVESAPETTSTQGENSAARAPTQPATTPIVNQGDRT</sequence>
<dbReference type="Proteomes" id="UP000755104">
    <property type="component" value="Unassembled WGS sequence"/>
</dbReference>
<feature type="region of interest" description="Disordered" evidence="1">
    <location>
        <begin position="389"/>
        <end position="427"/>
    </location>
</feature>
<protein>
    <recommendedName>
        <fullName evidence="2">YscD/Y4YQ C-terminal domain-containing protein</fullName>
    </recommendedName>
</protein>
<accession>A0ABS7J5Z3</accession>
<feature type="domain" description="YscD/Y4YQ C-terminal" evidence="2">
    <location>
        <begin position="339"/>
        <end position="380"/>
    </location>
</feature>
<proteinExistence type="predicted"/>
<reference evidence="3 4" key="1">
    <citation type="submission" date="2021-08" db="EMBL/GenBank/DDBJ databases">
        <title>Comparative Genomics Analysis of the Genus Qipengyuania Reveals Extensive Genetic Diversity and Metabolic Versatility, Including the Description of Fifteen Novel Species.</title>
        <authorList>
            <person name="Liu Y."/>
        </authorList>
    </citation>
    <scope>NUCLEOTIDE SEQUENCE [LARGE SCALE GENOMIC DNA]</scope>
    <source>
        <strain evidence="3 4">6D47A</strain>
    </source>
</reference>
<gene>
    <name evidence="3" type="ORF">K3174_09430</name>
</gene>
<dbReference type="RefSeq" id="WP_221558018.1">
    <property type="nucleotide sequence ID" value="NZ_JAIGNO010000005.1"/>
</dbReference>
<feature type="compositionally biased region" description="Low complexity" evidence="1">
    <location>
        <begin position="408"/>
        <end position="419"/>
    </location>
</feature>
<organism evidence="3 4">
    <name type="scientific">Qipengyuania qiaonensis</name>
    <dbReference type="NCBI Taxonomy" id="2867240"/>
    <lineage>
        <taxon>Bacteria</taxon>
        <taxon>Pseudomonadati</taxon>
        <taxon>Pseudomonadota</taxon>
        <taxon>Alphaproteobacteria</taxon>
        <taxon>Sphingomonadales</taxon>
        <taxon>Erythrobacteraceae</taxon>
        <taxon>Qipengyuania</taxon>
    </lineage>
</organism>
<dbReference type="Pfam" id="PF23893">
    <property type="entry name" value="Y4YQ_C"/>
    <property type="match status" value="1"/>
</dbReference>
<feature type="compositionally biased region" description="Polar residues" evidence="1">
    <location>
        <begin position="392"/>
        <end position="406"/>
    </location>
</feature>
<comment type="caution">
    <text evidence="3">The sequence shown here is derived from an EMBL/GenBank/DDBJ whole genome shotgun (WGS) entry which is preliminary data.</text>
</comment>
<dbReference type="InterPro" id="IPR057770">
    <property type="entry name" value="YscD/Y4YQ_C"/>
</dbReference>
<evidence type="ECO:0000259" key="2">
    <source>
        <dbReference type="Pfam" id="PF23893"/>
    </source>
</evidence>
<evidence type="ECO:0000313" key="4">
    <source>
        <dbReference type="Proteomes" id="UP000755104"/>
    </source>
</evidence>